<proteinExistence type="predicted"/>
<evidence type="ECO:0000313" key="2">
    <source>
        <dbReference type="EMBL" id="CAL4785022.1"/>
    </source>
</evidence>
<organism evidence="1">
    <name type="scientific">Cladocopium goreaui</name>
    <dbReference type="NCBI Taxonomy" id="2562237"/>
    <lineage>
        <taxon>Eukaryota</taxon>
        <taxon>Sar</taxon>
        <taxon>Alveolata</taxon>
        <taxon>Dinophyceae</taxon>
        <taxon>Suessiales</taxon>
        <taxon>Symbiodiniaceae</taxon>
        <taxon>Cladocopium</taxon>
    </lineage>
</organism>
<dbReference type="AlphaFoldDB" id="A0A9P1CU20"/>
<protein>
    <submittedName>
        <fullName evidence="1">Uncharacterized protein</fullName>
    </submittedName>
</protein>
<dbReference type="EMBL" id="CAMXCT020002373">
    <property type="protein sequence ID" value="CAL1151085.1"/>
    <property type="molecule type" value="Genomic_DNA"/>
</dbReference>
<evidence type="ECO:0000313" key="1">
    <source>
        <dbReference type="EMBL" id="CAI3997710.1"/>
    </source>
</evidence>
<gene>
    <name evidence="1" type="ORF">C1SCF055_LOCUS24064</name>
</gene>
<dbReference type="OrthoDB" id="412829at2759"/>
<dbReference type="Proteomes" id="UP001152797">
    <property type="component" value="Unassembled WGS sequence"/>
</dbReference>
<dbReference type="EMBL" id="CAMXCT030002373">
    <property type="protein sequence ID" value="CAL4785022.1"/>
    <property type="molecule type" value="Genomic_DNA"/>
</dbReference>
<sequence length="257" mass="29352">MYDFNNVVTLYFMVNPSWKMKALDYLICAKLKIPGGILEFSNSKGDDLYKMRTFDDNGIKRTGGTNRPSRPANLEKVMNAFFKNSKKTYNKRVEAVDDDVVPQVPLPFQQLINQIDQQIVSIKAKMALDENIIKEVLENLEDNKLKELKEVFELRDGKTTEDKLASVADTLWKEVGIIKDGNPHLKNNRIAMVELLLEVFGRNYHKFKSGNLTYSLEGFIKEIDAIENLRKGQGTAFERQNAAENQEVVAPRSCPLM</sequence>
<comment type="caution">
    <text evidence="1">The sequence shown here is derived from an EMBL/GenBank/DDBJ whole genome shotgun (WGS) entry which is preliminary data.</text>
</comment>
<reference evidence="2 3" key="2">
    <citation type="submission" date="2024-05" db="EMBL/GenBank/DDBJ databases">
        <authorList>
            <person name="Chen Y."/>
            <person name="Shah S."/>
            <person name="Dougan E. K."/>
            <person name="Thang M."/>
            <person name="Chan C."/>
        </authorList>
    </citation>
    <scope>NUCLEOTIDE SEQUENCE [LARGE SCALE GENOMIC DNA]</scope>
</reference>
<dbReference type="EMBL" id="CAMXCT010002373">
    <property type="protein sequence ID" value="CAI3997710.1"/>
    <property type="molecule type" value="Genomic_DNA"/>
</dbReference>
<name>A0A9P1CU20_9DINO</name>
<keyword evidence="3" id="KW-1185">Reference proteome</keyword>
<reference evidence="1" key="1">
    <citation type="submission" date="2022-10" db="EMBL/GenBank/DDBJ databases">
        <authorList>
            <person name="Chen Y."/>
            <person name="Dougan E. K."/>
            <person name="Chan C."/>
            <person name="Rhodes N."/>
            <person name="Thang M."/>
        </authorList>
    </citation>
    <scope>NUCLEOTIDE SEQUENCE</scope>
</reference>
<evidence type="ECO:0000313" key="3">
    <source>
        <dbReference type="Proteomes" id="UP001152797"/>
    </source>
</evidence>
<accession>A0A9P1CU20</accession>